<name>A0A3E1NKY3_9BACT</name>
<dbReference type="PRINTS" id="PR00455">
    <property type="entry name" value="HTHTETR"/>
</dbReference>
<feature type="domain" description="HTH tetR-type" evidence="3">
    <location>
        <begin position="3"/>
        <end position="63"/>
    </location>
</feature>
<evidence type="ECO:0000259" key="3">
    <source>
        <dbReference type="PROSITE" id="PS50977"/>
    </source>
</evidence>
<evidence type="ECO:0000313" key="4">
    <source>
        <dbReference type="EMBL" id="RFM28586.1"/>
    </source>
</evidence>
<dbReference type="PANTHER" id="PTHR30055">
    <property type="entry name" value="HTH-TYPE TRANSCRIPTIONAL REGULATOR RUTR"/>
    <property type="match status" value="1"/>
</dbReference>
<accession>A0A3E1NKY3</accession>
<dbReference type="PANTHER" id="PTHR30055:SF235">
    <property type="entry name" value="TRANSCRIPTIONAL REGULATORY PROTEIN"/>
    <property type="match status" value="1"/>
</dbReference>
<keyword evidence="1 2" id="KW-0238">DNA-binding</keyword>
<keyword evidence="5" id="KW-1185">Reference proteome</keyword>
<dbReference type="EMBL" id="QTJU01000002">
    <property type="protein sequence ID" value="RFM28586.1"/>
    <property type="molecule type" value="Genomic_DNA"/>
</dbReference>
<dbReference type="OrthoDB" id="9789566at2"/>
<dbReference type="InterPro" id="IPR036271">
    <property type="entry name" value="Tet_transcr_reg_TetR-rel_C_sf"/>
</dbReference>
<dbReference type="Proteomes" id="UP000261284">
    <property type="component" value="Unassembled WGS sequence"/>
</dbReference>
<evidence type="ECO:0000256" key="2">
    <source>
        <dbReference type="PROSITE-ProRule" id="PRU00335"/>
    </source>
</evidence>
<evidence type="ECO:0000313" key="5">
    <source>
        <dbReference type="Proteomes" id="UP000261284"/>
    </source>
</evidence>
<dbReference type="AlphaFoldDB" id="A0A3E1NKY3"/>
<dbReference type="InterPro" id="IPR050109">
    <property type="entry name" value="HTH-type_TetR-like_transc_reg"/>
</dbReference>
<dbReference type="SUPFAM" id="SSF48498">
    <property type="entry name" value="Tetracyclin repressor-like, C-terminal domain"/>
    <property type="match status" value="1"/>
</dbReference>
<protein>
    <submittedName>
        <fullName evidence="4">TetR/AcrR family transcriptional regulator</fullName>
    </submittedName>
</protein>
<dbReference type="GO" id="GO:0000976">
    <property type="term" value="F:transcription cis-regulatory region binding"/>
    <property type="evidence" value="ECO:0007669"/>
    <property type="project" value="TreeGrafter"/>
</dbReference>
<dbReference type="Gene3D" id="1.10.357.10">
    <property type="entry name" value="Tetracycline Repressor, domain 2"/>
    <property type="match status" value="1"/>
</dbReference>
<dbReference type="SUPFAM" id="SSF46689">
    <property type="entry name" value="Homeodomain-like"/>
    <property type="match status" value="1"/>
</dbReference>
<organism evidence="4 5">
    <name type="scientific">Deminuibacter soli</name>
    <dbReference type="NCBI Taxonomy" id="2291815"/>
    <lineage>
        <taxon>Bacteria</taxon>
        <taxon>Pseudomonadati</taxon>
        <taxon>Bacteroidota</taxon>
        <taxon>Chitinophagia</taxon>
        <taxon>Chitinophagales</taxon>
        <taxon>Chitinophagaceae</taxon>
        <taxon>Deminuibacter</taxon>
    </lineage>
</organism>
<comment type="caution">
    <text evidence="4">The sequence shown here is derived from an EMBL/GenBank/DDBJ whole genome shotgun (WGS) entry which is preliminary data.</text>
</comment>
<dbReference type="RefSeq" id="WP_116846576.1">
    <property type="nucleotide sequence ID" value="NZ_QTJU01000002.1"/>
</dbReference>
<sequence length="199" mass="22103">MNLDKRSHILNTARHLFASGGYEGTSIRDIAEQAKVNISAISYYFGSKDKLLEAMLQQGIQLVLDTNAAIAGNEELSYPAKINLFITALVHRALAHQAFYRLVMAEQITNKNPVVSAMVKEIKGHQTEILSSLIYGGQQTGYFLPGEHDVLLLFNTMLGTITQTLIDQDEMQDEAGIETKLTEHIKAITRNFLGGSWHL</sequence>
<dbReference type="Pfam" id="PF00440">
    <property type="entry name" value="TetR_N"/>
    <property type="match status" value="1"/>
</dbReference>
<feature type="DNA-binding region" description="H-T-H motif" evidence="2">
    <location>
        <begin position="26"/>
        <end position="45"/>
    </location>
</feature>
<evidence type="ECO:0000256" key="1">
    <source>
        <dbReference type="ARBA" id="ARBA00023125"/>
    </source>
</evidence>
<dbReference type="InterPro" id="IPR001647">
    <property type="entry name" value="HTH_TetR"/>
</dbReference>
<dbReference type="GO" id="GO:0003700">
    <property type="term" value="F:DNA-binding transcription factor activity"/>
    <property type="evidence" value="ECO:0007669"/>
    <property type="project" value="TreeGrafter"/>
</dbReference>
<dbReference type="PROSITE" id="PS50977">
    <property type="entry name" value="HTH_TETR_2"/>
    <property type="match status" value="1"/>
</dbReference>
<gene>
    <name evidence="4" type="ORF">DXN05_07245</name>
</gene>
<dbReference type="InterPro" id="IPR009057">
    <property type="entry name" value="Homeodomain-like_sf"/>
</dbReference>
<reference evidence="4 5" key="1">
    <citation type="submission" date="2018-08" db="EMBL/GenBank/DDBJ databases">
        <title>Chitinophagaceae sp. K23C18032701, a novel bacterium isolated from forest soil.</title>
        <authorList>
            <person name="Wang C."/>
        </authorList>
    </citation>
    <scope>NUCLEOTIDE SEQUENCE [LARGE SCALE GENOMIC DNA]</scope>
    <source>
        <strain evidence="4 5">K23C18032701</strain>
    </source>
</reference>
<proteinExistence type="predicted"/>